<name>A0ABN9L8R2_9NEOB</name>
<dbReference type="PANTHER" id="PTHR21301:SF13">
    <property type="match status" value="1"/>
</dbReference>
<dbReference type="PANTHER" id="PTHR21301">
    <property type="entry name" value="REVERSE TRANSCRIPTASE"/>
    <property type="match status" value="1"/>
</dbReference>
<gene>
    <name evidence="2" type="ORF">RIMI_LOCUS5710247</name>
</gene>
<reference evidence="2" key="1">
    <citation type="submission" date="2023-07" db="EMBL/GenBank/DDBJ databases">
        <authorList>
            <person name="Stuckert A."/>
        </authorList>
    </citation>
    <scope>NUCLEOTIDE SEQUENCE</scope>
</reference>
<organism evidence="2 3">
    <name type="scientific">Ranitomeya imitator</name>
    <name type="common">mimic poison frog</name>
    <dbReference type="NCBI Taxonomy" id="111125"/>
    <lineage>
        <taxon>Eukaryota</taxon>
        <taxon>Metazoa</taxon>
        <taxon>Chordata</taxon>
        <taxon>Craniata</taxon>
        <taxon>Vertebrata</taxon>
        <taxon>Euteleostomi</taxon>
        <taxon>Amphibia</taxon>
        <taxon>Batrachia</taxon>
        <taxon>Anura</taxon>
        <taxon>Neobatrachia</taxon>
        <taxon>Hyloidea</taxon>
        <taxon>Dendrobatidae</taxon>
        <taxon>Dendrobatinae</taxon>
        <taxon>Ranitomeya</taxon>
    </lineage>
</organism>
<dbReference type="Pfam" id="PF26215">
    <property type="entry name" value="HTH_animal"/>
    <property type="match status" value="1"/>
</dbReference>
<dbReference type="EMBL" id="CAUEEQ010009926">
    <property type="protein sequence ID" value="CAJ0933919.1"/>
    <property type="molecule type" value="Genomic_DNA"/>
</dbReference>
<keyword evidence="3" id="KW-1185">Reference proteome</keyword>
<protein>
    <recommendedName>
        <fullName evidence="1">Helix-turn-helix domain-containing protein</fullName>
    </recommendedName>
</protein>
<sequence length="651" mass="75069">MNCLNKFILVKDLYLFCRQLTLSSSTTNHLFLDTFSDNERQVFRDLLELLQENEGSPSQGNFTRRLPSQATPSFSLFPAVQIFFDKACRDIEKLKLDPHKYNNISKDENRALQNLKKNKEFVIREADKGGNVVLWPHKLYLKEITRQLSNGQCYTIQPAFFKNQLEEIIYSALDNNTITKKEADFLTTPTPVIPTFYALPKVHKSLVEPPGRPIVSGIGSIFERPCIYVDHFLQPLVTSLKSYTRDSTHLLQLIEDCVVPEDVLLISMDVEALYTSIAHSAGIHAVTYFLAKSTGGITEHDRFILSLLYFILDKNYFVFDRKFFRQLSGTAMGARCAPSYANLFLGWWEETTVFLHPLFGTMACTWQRYIDDILMIWTGSLEDCNQFINDLNTNNLNIRLTSVISTTSIDFLDLKLSVMDSKISCGLYRKTTATNSLLHFTSFHPYHLRKGIPKGQFLRLRRNCSTDTEFTHQARDLSNRFKQRGYPHKLISDSFRHASQQNRKKLFDKKVRDSTRPLALITTYNNQWADELGYLLSDKRILPIVSNSPCLVARRAKNLRDDLCHSHYQRPTTRLNQGTRIFGSYPCGNCNICQFMISQDGYSVSTLPFQIRPKEYFNCKSRNLMDGALHPLCEKAVNQLHGWRAQHSENW</sequence>
<evidence type="ECO:0000259" key="1">
    <source>
        <dbReference type="Pfam" id="PF26215"/>
    </source>
</evidence>
<proteinExistence type="predicted"/>
<evidence type="ECO:0000313" key="2">
    <source>
        <dbReference type="EMBL" id="CAJ0933919.1"/>
    </source>
</evidence>
<dbReference type="Proteomes" id="UP001176940">
    <property type="component" value="Unassembled WGS sequence"/>
</dbReference>
<evidence type="ECO:0000313" key="3">
    <source>
        <dbReference type="Proteomes" id="UP001176940"/>
    </source>
</evidence>
<feature type="domain" description="Helix-turn-helix" evidence="1">
    <location>
        <begin position="437"/>
        <end position="495"/>
    </location>
</feature>
<dbReference type="InterPro" id="IPR058912">
    <property type="entry name" value="HTH_animal"/>
</dbReference>
<accession>A0ABN9L8R2</accession>
<comment type="caution">
    <text evidence="2">The sequence shown here is derived from an EMBL/GenBank/DDBJ whole genome shotgun (WGS) entry which is preliminary data.</text>
</comment>